<dbReference type="OrthoDB" id="4174481at2"/>
<evidence type="ECO:0000256" key="2">
    <source>
        <dbReference type="ARBA" id="ARBA00022670"/>
    </source>
</evidence>
<dbReference type="KEGG" id="mmai:sS8_1845"/>
<feature type="active site" description="Charge relay system" evidence="5">
    <location>
        <position position="64"/>
    </location>
</feature>
<dbReference type="GO" id="GO:0004252">
    <property type="term" value="F:serine-type endopeptidase activity"/>
    <property type="evidence" value="ECO:0007669"/>
    <property type="project" value="UniProtKB-UniRule"/>
</dbReference>
<feature type="domain" description="Peptidase S8/S53" evidence="6">
    <location>
        <begin position="21"/>
        <end position="263"/>
    </location>
</feature>
<evidence type="ECO:0000313" key="8">
    <source>
        <dbReference type="Proteomes" id="UP000266313"/>
    </source>
</evidence>
<dbReference type="InterPro" id="IPR050131">
    <property type="entry name" value="Peptidase_S8_subtilisin-like"/>
</dbReference>
<dbReference type="RefSeq" id="WP_119629352.1">
    <property type="nucleotide sequence ID" value="NZ_AP017928.1"/>
</dbReference>
<keyword evidence="4 5" id="KW-0720">Serine protease</keyword>
<dbReference type="EMBL" id="AP017928">
    <property type="protein sequence ID" value="BBA33799.1"/>
    <property type="molecule type" value="Genomic_DNA"/>
</dbReference>
<dbReference type="InterPro" id="IPR015500">
    <property type="entry name" value="Peptidase_S8_subtilisin-rel"/>
</dbReference>
<name>A0A250KVI7_9GAMM</name>
<dbReference type="SUPFAM" id="SSF52743">
    <property type="entry name" value="Subtilisin-like"/>
    <property type="match status" value="1"/>
</dbReference>
<comment type="similarity">
    <text evidence="1 5">Belongs to the peptidase S8 family.</text>
</comment>
<dbReference type="PANTHER" id="PTHR43806:SF11">
    <property type="entry name" value="CEREVISIN-RELATED"/>
    <property type="match status" value="1"/>
</dbReference>
<dbReference type="InterPro" id="IPR000209">
    <property type="entry name" value="Peptidase_S8/S53_dom"/>
</dbReference>
<keyword evidence="2 5" id="KW-0645">Protease</keyword>
<feature type="active site" description="Charge relay system" evidence="5">
    <location>
        <position position="28"/>
    </location>
</feature>
<evidence type="ECO:0000256" key="4">
    <source>
        <dbReference type="ARBA" id="ARBA00022825"/>
    </source>
</evidence>
<dbReference type="Pfam" id="PF00082">
    <property type="entry name" value="Peptidase_S8"/>
    <property type="match status" value="1"/>
</dbReference>
<evidence type="ECO:0000256" key="1">
    <source>
        <dbReference type="ARBA" id="ARBA00011073"/>
    </source>
</evidence>
<gene>
    <name evidence="7" type="ORF">sS8_1845</name>
</gene>
<dbReference type="Proteomes" id="UP000266313">
    <property type="component" value="Chromosome"/>
</dbReference>
<reference evidence="7 8" key="1">
    <citation type="submission" date="2016-12" db="EMBL/GenBank/DDBJ databases">
        <title>Genome sequencing of Methylocaldum marinum.</title>
        <authorList>
            <person name="Takeuchi M."/>
            <person name="Kamagata Y."/>
            <person name="Hiraoka S."/>
            <person name="Oshima K."/>
            <person name="Hattori M."/>
            <person name="Iwasaki W."/>
        </authorList>
    </citation>
    <scope>NUCLEOTIDE SEQUENCE [LARGE SCALE GENOMIC DNA]</scope>
    <source>
        <strain evidence="7 8">S8</strain>
    </source>
</reference>
<dbReference type="AlphaFoldDB" id="A0A250KVI7"/>
<proteinExistence type="inferred from homology"/>
<dbReference type="Gene3D" id="3.40.50.200">
    <property type="entry name" value="Peptidase S8/S53 domain"/>
    <property type="match status" value="1"/>
</dbReference>
<accession>A0A250KVI7</accession>
<dbReference type="PRINTS" id="PR00723">
    <property type="entry name" value="SUBTILISIN"/>
</dbReference>
<evidence type="ECO:0000313" key="7">
    <source>
        <dbReference type="EMBL" id="BBA33799.1"/>
    </source>
</evidence>
<evidence type="ECO:0000259" key="6">
    <source>
        <dbReference type="Pfam" id="PF00082"/>
    </source>
</evidence>
<evidence type="ECO:0000256" key="5">
    <source>
        <dbReference type="PROSITE-ProRule" id="PRU01240"/>
    </source>
</evidence>
<keyword evidence="8" id="KW-1185">Reference proteome</keyword>
<dbReference type="GO" id="GO:0006508">
    <property type="term" value="P:proteolysis"/>
    <property type="evidence" value="ECO:0007669"/>
    <property type="project" value="UniProtKB-KW"/>
</dbReference>
<dbReference type="InterPro" id="IPR036852">
    <property type="entry name" value="Peptidase_S8/S53_dom_sf"/>
</dbReference>
<dbReference type="InterPro" id="IPR023828">
    <property type="entry name" value="Peptidase_S8_Ser-AS"/>
</dbReference>
<dbReference type="PANTHER" id="PTHR43806">
    <property type="entry name" value="PEPTIDASE S8"/>
    <property type="match status" value="1"/>
</dbReference>
<dbReference type="PROSITE" id="PS51892">
    <property type="entry name" value="SUBTILASE"/>
    <property type="match status" value="1"/>
</dbReference>
<protein>
    <submittedName>
        <fullName evidence="7">Peptidase S8/S53 subtilisin kexin sedolisin</fullName>
    </submittedName>
</protein>
<keyword evidence="3 5" id="KW-0378">Hydrolase</keyword>
<dbReference type="PROSITE" id="PS00138">
    <property type="entry name" value="SUBTILASE_SER"/>
    <property type="match status" value="1"/>
</dbReference>
<sequence>MRLLDLVKLTPLMEQTSGRPEIVIGLIDGPVIRGHPDLTGAPIREIPGKLSSTCTRSDSLACQHGTFVAGILSAQRGSSAPAICPACTLLVRPIFSEIALANGDLPSAKPEALAEAILDCIRAGTRVLNVSAALAQPSVQGERALEGALDQAAKRNVIVVAAAGNQGTLGSTAITRHPCVIPVVAYDLQGRPMNHSNLGNSIGRRGLGAPGDRITSLGAGGKPVTLGGTSAAAPFVTGTIALLWSEFPTASAADIKLAITQAHSGRRTTVVPPLLDAWKAFQSLLTKPARRRLP</sequence>
<feature type="active site" description="Charge relay system" evidence="5">
    <location>
        <position position="230"/>
    </location>
</feature>
<evidence type="ECO:0000256" key="3">
    <source>
        <dbReference type="ARBA" id="ARBA00022801"/>
    </source>
</evidence>
<organism evidence="7 8">
    <name type="scientific">Methylocaldum marinum</name>
    <dbReference type="NCBI Taxonomy" id="1432792"/>
    <lineage>
        <taxon>Bacteria</taxon>
        <taxon>Pseudomonadati</taxon>
        <taxon>Pseudomonadota</taxon>
        <taxon>Gammaproteobacteria</taxon>
        <taxon>Methylococcales</taxon>
        <taxon>Methylococcaceae</taxon>
        <taxon>Methylocaldum</taxon>
    </lineage>
</organism>